<evidence type="ECO:0000256" key="1">
    <source>
        <dbReference type="ARBA" id="ARBA00022723"/>
    </source>
</evidence>
<dbReference type="PANTHER" id="PTHR34524">
    <property type="entry name" value="CALCYPHOSIN"/>
    <property type="match status" value="1"/>
</dbReference>
<gene>
    <name evidence="4" type="ORF">DILT_LOCUS9431</name>
</gene>
<sequence length="74" mass="8712">MKGVYNAKSHPKYQNGEWTEQDVFREYLKTFECGSSDVDGKVTWDEFLNYYSGISASVDDDIYFDLMMRNAYKL</sequence>
<dbReference type="PANTHER" id="PTHR34524:SF6">
    <property type="entry name" value="CALCYPHOSINE LIKE"/>
    <property type="match status" value="1"/>
</dbReference>
<evidence type="ECO:0000313" key="4">
    <source>
        <dbReference type="EMBL" id="VDN13600.1"/>
    </source>
</evidence>
<keyword evidence="2" id="KW-0677">Repeat</keyword>
<dbReference type="GO" id="GO:0046872">
    <property type="term" value="F:metal ion binding"/>
    <property type="evidence" value="ECO:0007669"/>
    <property type="project" value="UniProtKB-KW"/>
</dbReference>
<protein>
    <recommendedName>
        <fullName evidence="6">EF-hand domain-containing protein</fullName>
    </recommendedName>
</protein>
<dbReference type="Gene3D" id="1.10.238.10">
    <property type="entry name" value="EF-hand"/>
    <property type="match status" value="1"/>
</dbReference>
<evidence type="ECO:0000313" key="5">
    <source>
        <dbReference type="Proteomes" id="UP000281553"/>
    </source>
</evidence>
<dbReference type="SUPFAM" id="SSF47473">
    <property type="entry name" value="EF-hand"/>
    <property type="match status" value="1"/>
</dbReference>
<dbReference type="OrthoDB" id="444540at2759"/>
<keyword evidence="3" id="KW-0106">Calcium</keyword>
<evidence type="ECO:0008006" key="6">
    <source>
        <dbReference type="Google" id="ProtNLM"/>
    </source>
</evidence>
<proteinExistence type="predicted"/>
<evidence type="ECO:0000256" key="2">
    <source>
        <dbReference type="ARBA" id="ARBA00022737"/>
    </source>
</evidence>
<evidence type="ECO:0000256" key="3">
    <source>
        <dbReference type="ARBA" id="ARBA00022837"/>
    </source>
</evidence>
<organism evidence="4 5">
    <name type="scientific">Dibothriocephalus latus</name>
    <name type="common">Fish tapeworm</name>
    <name type="synonym">Diphyllobothrium latum</name>
    <dbReference type="NCBI Taxonomy" id="60516"/>
    <lineage>
        <taxon>Eukaryota</taxon>
        <taxon>Metazoa</taxon>
        <taxon>Spiralia</taxon>
        <taxon>Lophotrochozoa</taxon>
        <taxon>Platyhelminthes</taxon>
        <taxon>Cestoda</taxon>
        <taxon>Eucestoda</taxon>
        <taxon>Diphyllobothriidea</taxon>
        <taxon>Diphyllobothriidae</taxon>
        <taxon>Dibothriocephalus</taxon>
    </lineage>
</organism>
<accession>A0A3P7LJQ2</accession>
<reference evidence="4 5" key="1">
    <citation type="submission" date="2018-11" db="EMBL/GenBank/DDBJ databases">
        <authorList>
            <consortium name="Pathogen Informatics"/>
        </authorList>
    </citation>
    <scope>NUCLEOTIDE SEQUENCE [LARGE SCALE GENOMIC DNA]</scope>
</reference>
<dbReference type="EMBL" id="UYRU01056822">
    <property type="protein sequence ID" value="VDN13600.1"/>
    <property type="molecule type" value="Genomic_DNA"/>
</dbReference>
<dbReference type="InterPro" id="IPR051581">
    <property type="entry name" value="Ca-bind"/>
</dbReference>
<keyword evidence="1" id="KW-0479">Metal-binding</keyword>
<keyword evidence="5" id="KW-1185">Reference proteome</keyword>
<dbReference type="Proteomes" id="UP000281553">
    <property type="component" value="Unassembled WGS sequence"/>
</dbReference>
<dbReference type="AlphaFoldDB" id="A0A3P7LJQ2"/>
<name>A0A3P7LJQ2_DIBLA</name>
<dbReference type="InterPro" id="IPR011992">
    <property type="entry name" value="EF-hand-dom_pair"/>
</dbReference>